<keyword evidence="6" id="KW-1185">Reference proteome</keyword>
<dbReference type="PANTHER" id="PTHR43343:SF3">
    <property type="entry name" value="PROTEASE DO-LIKE 8, CHLOROPLASTIC"/>
    <property type="match status" value="1"/>
</dbReference>
<evidence type="ECO:0000259" key="4">
    <source>
        <dbReference type="PROSITE" id="PS50106"/>
    </source>
</evidence>
<name>A0A7I7QU82_9MYCO</name>
<dbReference type="RefSeq" id="WP_246230696.1">
    <property type="nucleotide sequence ID" value="NZ_AP022588.1"/>
</dbReference>
<protein>
    <submittedName>
        <fullName evidence="5">Trypsin</fullName>
    </submittedName>
</protein>
<gene>
    <name evidence="5" type="ORF">MSEDJ_36330</name>
</gene>
<sequence>MFAPRILTPIVAFLGVLALAAPPSATAAPSTQVPTAPVDQGLLDTQVEPGVARIDTTIPFQGALGAGTGIVLSPGGEVLTNFHVVQGAETITATVDGRRFDADLAGYDRSNDIALLRLRGARDLRAVPIGSVNDLARGESVVALGNANGTGSPVTREQGTVTGFGREITARDELTGNAEQLTGLVEFGAPVRAGDSGGPLVDDAGRVVGITTAASQTFEMQAGGEGFAIPIDRAIGIAGQIRSGAPTATVHIGPPALLGVGVSAAAGRPGTGVIAGEVLRGGPADAAGLRPGDLITSVDGQAVDSGSALTSVLDRRVPGDTVDVTFVDTDGNRQVTRATLAA</sequence>
<dbReference type="InterPro" id="IPR036034">
    <property type="entry name" value="PDZ_sf"/>
</dbReference>
<dbReference type="KEGG" id="msei:MSEDJ_36330"/>
<dbReference type="Gene3D" id="2.40.10.120">
    <property type="match status" value="1"/>
</dbReference>
<dbReference type="AlphaFoldDB" id="A0A7I7QU82"/>
<dbReference type="PROSITE" id="PS50106">
    <property type="entry name" value="PDZ"/>
    <property type="match status" value="1"/>
</dbReference>
<evidence type="ECO:0000256" key="3">
    <source>
        <dbReference type="SAM" id="SignalP"/>
    </source>
</evidence>
<keyword evidence="2" id="KW-0378">Hydrolase</keyword>
<dbReference type="GO" id="GO:0006508">
    <property type="term" value="P:proteolysis"/>
    <property type="evidence" value="ECO:0007669"/>
    <property type="project" value="UniProtKB-KW"/>
</dbReference>
<feature type="chain" id="PRO_5029650283" evidence="3">
    <location>
        <begin position="28"/>
        <end position="342"/>
    </location>
</feature>
<organism evidence="5 6">
    <name type="scientific">Mycolicibacterium sediminis</name>
    <dbReference type="NCBI Taxonomy" id="1286180"/>
    <lineage>
        <taxon>Bacteria</taxon>
        <taxon>Bacillati</taxon>
        <taxon>Actinomycetota</taxon>
        <taxon>Actinomycetes</taxon>
        <taxon>Mycobacteriales</taxon>
        <taxon>Mycobacteriaceae</taxon>
        <taxon>Mycolicibacterium</taxon>
    </lineage>
</organism>
<proteinExistence type="predicted"/>
<keyword evidence="1" id="KW-0645">Protease</keyword>
<dbReference type="SUPFAM" id="SSF50156">
    <property type="entry name" value="PDZ domain-like"/>
    <property type="match status" value="1"/>
</dbReference>
<dbReference type="Pfam" id="PF13365">
    <property type="entry name" value="Trypsin_2"/>
    <property type="match status" value="1"/>
</dbReference>
<evidence type="ECO:0000313" key="5">
    <source>
        <dbReference type="EMBL" id="BBY29537.1"/>
    </source>
</evidence>
<dbReference type="Proteomes" id="UP000467193">
    <property type="component" value="Chromosome"/>
</dbReference>
<dbReference type="PRINTS" id="PR00834">
    <property type="entry name" value="PROTEASES2C"/>
</dbReference>
<dbReference type="SUPFAM" id="SSF50494">
    <property type="entry name" value="Trypsin-like serine proteases"/>
    <property type="match status" value="1"/>
</dbReference>
<dbReference type="PANTHER" id="PTHR43343">
    <property type="entry name" value="PEPTIDASE S12"/>
    <property type="match status" value="1"/>
</dbReference>
<dbReference type="Gene3D" id="2.30.42.10">
    <property type="match status" value="1"/>
</dbReference>
<dbReference type="EMBL" id="AP022588">
    <property type="protein sequence ID" value="BBY29537.1"/>
    <property type="molecule type" value="Genomic_DNA"/>
</dbReference>
<dbReference type="InterPro" id="IPR001940">
    <property type="entry name" value="Peptidase_S1C"/>
</dbReference>
<evidence type="ECO:0000256" key="1">
    <source>
        <dbReference type="ARBA" id="ARBA00022670"/>
    </source>
</evidence>
<feature type="signal peptide" evidence="3">
    <location>
        <begin position="1"/>
        <end position="27"/>
    </location>
</feature>
<dbReference type="InterPro" id="IPR009003">
    <property type="entry name" value="Peptidase_S1_PA"/>
</dbReference>
<accession>A0A7I7QU82</accession>
<dbReference type="Pfam" id="PF13180">
    <property type="entry name" value="PDZ_2"/>
    <property type="match status" value="1"/>
</dbReference>
<evidence type="ECO:0000256" key="2">
    <source>
        <dbReference type="ARBA" id="ARBA00022801"/>
    </source>
</evidence>
<reference evidence="5 6" key="1">
    <citation type="journal article" date="2019" name="Emerg. Microbes Infect.">
        <title>Comprehensive subspecies identification of 175 nontuberculous mycobacteria species based on 7547 genomic profiles.</title>
        <authorList>
            <person name="Matsumoto Y."/>
            <person name="Kinjo T."/>
            <person name="Motooka D."/>
            <person name="Nabeya D."/>
            <person name="Jung N."/>
            <person name="Uechi K."/>
            <person name="Horii T."/>
            <person name="Iida T."/>
            <person name="Fujita J."/>
            <person name="Nakamura S."/>
        </authorList>
    </citation>
    <scope>NUCLEOTIDE SEQUENCE [LARGE SCALE GENOMIC DNA]</scope>
    <source>
        <strain evidence="5 6">JCM 17899</strain>
    </source>
</reference>
<keyword evidence="3" id="KW-0732">Signal</keyword>
<dbReference type="SMART" id="SM00228">
    <property type="entry name" value="PDZ"/>
    <property type="match status" value="1"/>
</dbReference>
<evidence type="ECO:0000313" key="6">
    <source>
        <dbReference type="Proteomes" id="UP000467193"/>
    </source>
</evidence>
<dbReference type="InterPro" id="IPR051201">
    <property type="entry name" value="Chloro_Bact_Ser_Proteases"/>
</dbReference>
<dbReference type="InterPro" id="IPR001478">
    <property type="entry name" value="PDZ"/>
</dbReference>
<dbReference type="GO" id="GO:0004252">
    <property type="term" value="F:serine-type endopeptidase activity"/>
    <property type="evidence" value="ECO:0007669"/>
    <property type="project" value="InterPro"/>
</dbReference>
<feature type="domain" description="PDZ" evidence="4">
    <location>
        <begin position="247"/>
        <end position="305"/>
    </location>
</feature>